<accession>A0A3S0R3X2</accession>
<feature type="signal peptide" evidence="1">
    <location>
        <begin position="1"/>
        <end position="16"/>
    </location>
</feature>
<gene>
    <name evidence="2" type="ORF">EKH80_09570</name>
</gene>
<sequence>MKGAAVFFIFPFLCCAACTQKLDAVSCTQASDLLAMRAMKLQRAEFDAVRDSDKGDHRLLGIHSGVGLIVPGLATKPDTSGYGLRIIEGTDIPCHPDEDELNANALRYAKIYNKKKMQLWQSQAPK</sequence>
<protein>
    <submittedName>
        <fullName evidence="2">Uncharacterized protein</fullName>
    </submittedName>
</protein>
<dbReference type="RefSeq" id="WP_126684528.1">
    <property type="nucleotide sequence ID" value="NZ_RYYV01000006.1"/>
</dbReference>
<evidence type="ECO:0000256" key="1">
    <source>
        <dbReference type="SAM" id="SignalP"/>
    </source>
</evidence>
<comment type="caution">
    <text evidence="2">The sequence shown here is derived from an EMBL/GenBank/DDBJ whole genome shotgun (WGS) entry which is preliminary data.</text>
</comment>
<evidence type="ECO:0000313" key="3">
    <source>
        <dbReference type="Proteomes" id="UP000274358"/>
    </source>
</evidence>
<reference evidence="2 3" key="1">
    <citation type="submission" date="2018-12" db="EMBL/GenBank/DDBJ databases">
        <title>Dyella dinghuensis sp. nov. DHOA06 and Dyella choica sp. nov. 4M-K27, isolated from forest soil.</title>
        <authorList>
            <person name="Qiu L.-H."/>
            <person name="Gao Z.-H."/>
        </authorList>
    </citation>
    <scope>NUCLEOTIDE SEQUENCE [LARGE SCALE GENOMIC DNA]</scope>
    <source>
        <strain evidence="2 3">4M-K27</strain>
    </source>
</reference>
<proteinExistence type="predicted"/>
<organism evidence="2 3">
    <name type="scientific">Dyella choica</name>
    <dbReference type="NCBI Taxonomy" id="1927959"/>
    <lineage>
        <taxon>Bacteria</taxon>
        <taxon>Pseudomonadati</taxon>
        <taxon>Pseudomonadota</taxon>
        <taxon>Gammaproteobacteria</taxon>
        <taxon>Lysobacterales</taxon>
        <taxon>Rhodanobacteraceae</taxon>
        <taxon>Dyella</taxon>
    </lineage>
</organism>
<keyword evidence="3" id="KW-1185">Reference proteome</keyword>
<dbReference type="EMBL" id="RYYV01000006">
    <property type="protein sequence ID" value="RUL75963.1"/>
    <property type="molecule type" value="Genomic_DNA"/>
</dbReference>
<keyword evidence="1" id="KW-0732">Signal</keyword>
<dbReference type="AlphaFoldDB" id="A0A3S0R3X2"/>
<dbReference type="Proteomes" id="UP000274358">
    <property type="component" value="Unassembled WGS sequence"/>
</dbReference>
<name>A0A3S0R3X2_9GAMM</name>
<feature type="chain" id="PRO_5018627052" evidence="1">
    <location>
        <begin position="17"/>
        <end position="126"/>
    </location>
</feature>
<evidence type="ECO:0000313" key="2">
    <source>
        <dbReference type="EMBL" id="RUL75963.1"/>
    </source>
</evidence>